<proteinExistence type="predicted"/>
<accession>A0A1B2IUH2</accession>
<reference evidence="1 2" key="1">
    <citation type="submission" date="2016-03" db="EMBL/GenBank/DDBJ databases">
        <title>Pediococcus and Lactobacillus from brewery environment - whole genome sequencing and assembly.</title>
        <authorList>
            <person name="Behr J."/>
            <person name="Geissler A.J."/>
            <person name="Vogel R.F."/>
        </authorList>
    </citation>
    <scope>NUCLEOTIDE SEQUENCE [LARGE SCALE GENOMIC DNA]</scope>
    <source>
        <strain evidence="1 2">TMW 1.1995</strain>
    </source>
</reference>
<evidence type="ECO:0000313" key="2">
    <source>
        <dbReference type="Proteomes" id="UP000093267"/>
    </source>
</evidence>
<organism evidence="1 2">
    <name type="scientific">Secundilactobacillus paracollinoides</name>
    <dbReference type="NCBI Taxonomy" id="240427"/>
    <lineage>
        <taxon>Bacteria</taxon>
        <taxon>Bacillati</taxon>
        <taxon>Bacillota</taxon>
        <taxon>Bacilli</taxon>
        <taxon>Lactobacillales</taxon>
        <taxon>Lactobacillaceae</taxon>
        <taxon>Secundilactobacillus</taxon>
    </lineage>
</organism>
<dbReference type="RefSeq" id="WP_065900760.1">
    <property type="nucleotide sequence ID" value="NZ_CP014912.1"/>
</dbReference>
<sequence>MKGYILDFQMKSENSALVKPKKDIVHFLEEVGYKTIDYDFYPQKYKRFLFLAISWQKKLRA</sequence>
<keyword evidence="2" id="KW-1185">Reference proteome</keyword>
<dbReference type="KEGG" id="lpd:AYR62_03005"/>
<name>A0A1B2IUH2_9LACO</name>
<dbReference type="Proteomes" id="UP000093267">
    <property type="component" value="Chromosome"/>
</dbReference>
<dbReference type="STRING" id="240427.AYR62_03005"/>
<protein>
    <submittedName>
        <fullName evidence="1">Uncharacterized protein</fullName>
    </submittedName>
</protein>
<dbReference type="OrthoDB" id="9790931at2"/>
<dbReference type="Gene3D" id="3.40.50.2000">
    <property type="entry name" value="Glycogen Phosphorylase B"/>
    <property type="match status" value="1"/>
</dbReference>
<dbReference type="EMBL" id="CP014924">
    <property type="protein sequence ID" value="ANZ65693.1"/>
    <property type="molecule type" value="Genomic_DNA"/>
</dbReference>
<evidence type="ECO:0000313" key="1">
    <source>
        <dbReference type="EMBL" id="ANZ65693.1"/>
    </source>
</evidence>
<dbReference type="AlphaFoldDB" id="A0A1B2IUH2"/>
<gene>
    <name evidence="1" type="ORF">AYR63_00055</name>
</gene>